<comment type="caution">
    <text evidence="1">The sequence shown here is derived from an EMBL/GenBank/DDBJ whole genome shotgun (WGS) entry which is preliminary data.</text>
</comment>
<name>A0A2C1MF78_BACCE</name>
<evidence type="ECO:0000313" key="1">
    <source>
        <dbReference type="EMBL" id="PFQ48417.1"/>
    </source>
</evidence>
<reference evidence="1 2" key="1">
    <citation type="submission" date="2017-09" db="EMBL/GenBank/DDBJ databases">
        <title>Large-scale bioinformatics analysis of Bacillus genomes uncovers conserved roles of natural products in bacterial physiology.</title>
        <authorList>
            <consortium name="Agbiome Team Llc"/>
            <person name="Bleich R.M."/>
            <person name="Grubbs K.J."/>
            <person name="Santa Maria K.C."/>
            <person name="Allen S.E."/>
            <person name="Farag S."/>
            <person name="Shank E.A."/>
            <person name="Bowers A."/>
        </authorList>
    </citation>
    <scope>NUCLEOTIDE SEQUENCE [LARGE SCALE GENOMIC DNA]</scope>
    <source>
        <strain evidence="1 2">AFS070861</strain>
    </source>
</reference>
<accession>A0A2C1MF78</accession>
<evidence type="ECO:0000313" key="2">
    <source>
        <dbReference type="Proteomes" id="UP000224386"/>
    </source>
</evidence>
<dbReference type="Proteomes" id="UP000224386">
    <property type="component" value="Unassembled WGS sequence"/>
</dbReference>
<sequence length="53" mass="6300">MSFCPPIHSHNTLLLFVFYRLIIIHKANKYLYFSTNIMQSTILKVIRGLYILI</sequence>
<proteinExistence type="predicted"/>
<organism evidence="1 2">
    <name type="scientific">Bacillus cereus</name>
    <dbReference type="NCBI Taxonomy" id="1396"/>
    <lineage>
        <taxon>Bacteria</taxon>
        <taxon>Bacillati</taxon>
        <taxon>Bacillota</taxon>
        <taxon>Bacilli</taxon>
        <taxon>Bacillales</taxon>
        <taxon>Bacillaceae</taxon>
        <taxon>Bacillus</taxon>
        <taxon>Bacillus cereus group</taxon>
    </lineage>
</organism>
<dbReference type="AlphaFoldDB" id="A0A2C1MF78"/>
<gene>
    <name evidence="1" type="ORF">COK05_08030</name>
</gene>
<dbReference type="EMBL" id="NVAP01000017">
    <property type="protein sequence ID" value="PFQ48417.1"/>
    <property type="molecule type" value="Genomic_DNA"/>
</dbReference>
<protein>
    <submittedName>
        <fullName evidence="1">Uncharacterized protein</fullName>
    </submittedName>
</protein>